<dbReference type="Proteomes" id="UP000007800">
    <property type="component" value="Unassembled WGS sequence"/>
</dbReference>
<dbReference type="AlphaFoldDB" id="C5LHM6"/>
<name>C5LHM6_PERM5</name>
<feature type="region of interest" description="Disordered" evidence="1">
    <location>
        <begin position="548"/>
        <end position="573"/>
    </location>
</feature>
<feature type="transmembrane region" description="Helical" evidence="2">
    <location>
        <begin position="313"/>
        <end position="335"/>
    </location>
</feature>
<keyword evidence="2" id="KW-0812">Transmembrane</keyword>
<keyword evidence="4" id="KW-1185">Reference proteome</keyword>
<feature type="compositionally biased region" description="Basic residues" evidence="1">
    <location>
        <begin position="552"/>
        <end position="573"/>
    </location>
</feature>
<evidence type="ECO:0000256" key="1">
    <source>
        <dbReference type="SAM" id="MobiDB-lite"/>
    </source>
</evidence>
<reference evidence="3 4" key="1">
    <citation type="submission" date="2008-07" db="EMBL/GenBank/DDBJ databases">
        <authorList>
            <person name="El-Sayed N."/>
            <person name="Caler E."/>
            <person name="Inman J."/>
            <person name="Amedeo P."/>
            <person name="Hass B."/>
            <person name="Wortman J."/>
        </authorList>
    </citation>
    <scope>NUCLEOTIDE SEQUENCE [LARGE SCALE GENOMIC DNA]</scope>
    <source>
        <strain evidence="4">ATCC 50983 / TXsc</strain>
    </source>
</reference>
<keyword evidence="2" id="KW-1133">Transmembrane helix</keyword>
<dbReference type="PANTHER" id="PTHR33876:SF4">
    <property type="entry name" value="CHLOROPLAST PROTEIN FOR GROWTH AND FERTILITY 2"/>
    <property type="match status" value="1"/>
</dbReference>
<dbReference type="EMBL" id="GG682134">
    <property type="protein sequence ID" value="EER03767.1"/>
    <property type="molecule type" value="Genomic_DNA"/>
</dbReference>
<dbReference type="InParanoid" id="C5LHM6"/>
<accession>C5LHM6</accession>
<feature type="transmembrane region" description="Helical" evidence="2">
    <location>
        <begin position="145"/>
        <end position="166"/>
    </location>
</feature>
<feature type="transmembrane region" description="Helical" evidence="2">
    <location>
        <begin position="117"/>
        <end position="133"/>
    </location>
</feature>
<sequence>MSNISSVGVVPDNILPNLIFRIIDIHAPDRPFLPRDFINAVARIGSIWGVDGLDERIRSLCEVDCDDNDDDPWECYVREYEVLMAVDGELREIFTTLARRGGGMRTVGEMNGVKDETCHSVGLALVAALLWAIEAESSDASTHHFAHVASYVSGAFMLAFGLYFLVKAKTELEKISQVVDSRTSRRWHLADRDVNDNVAFELLDDDLVHELEVGDDKEADVELEDKAAQIVGASADTTQPNSPSDHSIGLPHVVEPAIEPRIKCCMFATGGRTRARLVQALVSFCAGILGGIAGPGGMLAIVPATYYDTAAEAFAYIGTFFIASTLMMGIVAAIYGEVYRMPIAQPHKSSHAVKQGLGYRQFCLGYDVLPSFAECDDYDVDVDTRPKRNSYKKGRVPMRMFVADEPGLRLSATKLEMVEKETDANLKLPRFVAAEVVAERPLPTRRKKWAKLLDGWEVVHEDDMWFIVEEKQGCSSRRSYADVAVNEMGIDAYGEPHLVPTVLGENTTEMSVKPMRKDVGVGCDDEQQCGDVKGNWEMKFSRSLRGKVEERRRHHLRAERKKERKMKRKAGKA</sequence>
<protein>
    <submittedName>
        <fullName evidence="3">Uncharacterized protein</fullName>
    </submittedName>
</protein>
<proteinExistence type="predicted"/>
<gene>
    <name evidence="3" type="ORF">Pmar_PMAR015428</name>
</gene>
<dbReference type="OrthoDB" id="669460at2759"/>
<evidence type="ECO:0000313" key="4">
    <source>
        <dbReference type="Proteomes" id="UP000007800"/>
    </source>
</evidence>
<dbReference type="PANTHER" id="PTHR33876">
    <property type="entry name" value="UNNAMED PRODUCT"/>
    <property type="match status" value="1"/>
</dbReference>
<dbReference type="InterPro" id="IPR052776">
    <property type="entry name" value="Chloro_ReproSupport/MetalTrans"/>
</dbReference>
<feature type="transmembrane region" description="Helical" evidence="2">
    <location>
        <begin position="281"/>
        <end position="307"/>
    </location>
</feature>
<evidence type="ECO:0000256" key="2">
    <source>
        <dbReference type="SAM" id="Phobius"/>
    </source>
</evidence>
<keyword evidence="2" id="KW-0472">Membrane</keyword>
<dbReference type="GeneID" id="9048349"/>
<organism evidence="4">
    <name type="scientific">Perkinsus marinus (strain ATCC 50983 / TXsc)</name>
    <dbReference type="NCBI Taxonomy" id="423536"/>
    <lineage>
        <taxon>Eukaryota</taxon>
        <taxon>Sar</taxon>
        <taxon>Alveolata</taxon>
        <taxon>Perkinsozoa</taxon>
        <taxon>Perkinsea</taxon>
        <taxon>Perkinsida</taxon>
        <taxon>Perkinsidae</taxon>
        <taxon>Perkinsus</taxon>
    </lineage>
</organism>
<evidence type="ECO:0000313" key="3">
    <source>
        <dbReference type="EMBL" id="EER03767.1"/>
    </source>
</evidence>
<dbReference type="RefSeq" id="XP_002771951.1">
    <property type="nucleotide sequence ID" value="XM_002771905.1"/>
</dbReference>